<gene>
    <name evidence="1" type="ORF">LOK49_LG10G01104</name>
</gene>
<proteinExistence type="predicted"/>
<comment type="caution">
    <text evidence="1">The sequence shown here is derived from an EMBL/GenBank/DDBJ whole genome shotgun (WGS) entry which is preliminary data.</text>
</comment>
<evidence type="ECO:0000313" key="2">
    <source>
        <dbReference type="Proteomes" id="UP001060215"/>
    </source>
</evidence>
<reference evidence="1 2" key="1">
    <citation type="journal article" date="2022" name="Plant J.">
        <title>Chromosome-level genome of Camellia lanceoleosa provides a valuable resource for understanding genome evolution and self-incompatibility.</title>
        <authorList>
            <person name="Gong W."/>
            <person name="Xiao S."/>
            <person name="Wang L."/>
            <person name="Liao Z."/>
            <person name="Chang Y."/>
            <person name="Mo W."/>
            <person name="Hu G."/>
            <person name="Li W."/>
            <person name="Zhao G."/>
            <person name="Zhu H."/>
            <person name="Hu X."/>
            <person name="Ji K."/>
            <person name="Xiang X."/>
            <person name="Song Q."/>
            <person name="Yuan D."/>
            <person name="Jin S."/>
            <person name="Zhang L."/>
        </authorList>
    </citation>
    <scope>NUCLEOTIDE SEQUENCE [LARGE SCALE GENOMIC DNA]</scope>
    <source>
        <strain evidence="1">SQ_2022a</strain>
    </source>
</reference>
<name>A0ACC0GCZ3_9ERIC</name>
<dbReference type="EMBL" id="CM045767">
    <property type="protein sequence ID" value="KAI7998463.1"/>
    <property type="molecule type" value="Genomic_DNA"/>
</dbReference>
<dbReference type="Proteomes" id="UP001060215">
    <property type="component" value="Chromosome 10"/>
</dbReference>
<keyword evidence="2" id="KW-1185">Reference proteome</keyword>
<protein>
    <submittedName>
        <fullName evidence="1">Uncharacterized protein</fullName>
    </submittedName>
</protein>
<organism evidence="1 2">
    <name type="scientific">Camellia lanceoleosa</name>
    <dbReference type="NCBI Taxonomy" id="1840588"/>
    <lineage>
        <taxon>Eukaryota</taxon>
        <taxon>Viridiplantae</taxon>
        <taxon>Streptophyta</taxon>
        <taxon>Embryophyta</taxon>
        <taxon>Tracheophyta</taxon>
        <taxon>Spermatophyta</taxon>
        <taxon>Magnoliopsida</taxon>
        <taxon>eudicotyledons</taxon>
        <taxon>Gunneridae</taxon>
        <taxon>Pentapetalae</taxon>
        <taxon>asterids</taxon>
        <taxon>Ericales</taxon>
        <taxon>Theaceae</taxon>
        <taxon>Camellia</taxon>
    </lineage>
</organism>
<evidence type="ECO:0000313" key="1">
    <source>
        <dbReference type="EMBL" id="KAI7998463.1"/>
    </source>
</evidence>
<accession>A0ACC0GCZ3</accession>
<sequence>MQRNHHGVAIFRPNIGEDQQSTNELIAAHGLFIRFLEAVDVMQQVERLLIRDRHAFVSVGARLASEHCLPVMRADDVKSVVALINEFGYDGIPQPIYPDAPVLLEQPNREEAQKSLRGKPIYIKLQNRFHLLRDYLSLSLADLIHTHRRRFLIIASNRHHKGGRGWRWWCLLKKRTRDEISRISTN</sequence>